<keyword evidence="4" id="KW-0539">Nucleus</keyword>
<dbReference type="RefSeq" id="XP_009172378.1">
    <property type="nucleotide sequence ID" value="XM_009174114.1"/>
</dbReference>
<dbReference type="GO" id="GO:0000976">
    <property type="term" value="F:transcription cis-regulatory region binding"/>
    <property type="evidence" value="ECO:0007669"/>
    <property type="project" value="InterPro"/>
</dbReference>
<dbReference type="InterPro" id="IPR008967">
    <property type="entry name" value="p53-like_TF_DNA-bd_sf"/>
</dbReference>
<sequence length="519" mass="58183">MVYVQRNRRWPLAVAFRPAMTPVAYRLRVLPRFVDADRADDVIETCSKHFDKSSKSTKDRSFIHLLTPLAEYVTDNTGCGLRTSQISVLYPLDVLGLLKRSQADTTSPTEARQGLTDSQSHLLPEVRDMIDCRVNCYNSCFGAHVRGEINLLCTLEIKPNTDSECPFELAGMQVIRLRCCACPSRDLRGGDQMHIPLQASASSPLTNGSLSSDRRRSGGRKLSLNAPLGSNAGPSTLTVDALWTLNPLASPAINVNGSDYFFILVPNHQQWRQLRMLRNCWLSSIDNSGPGRIRRICRTYDRLELKIAERLRQDPITCSQGSSTPPESSQCDKYEAATCCILRRRCLSLINADSRCLGLMQGCDALHIEEALSVWSTPSGAESLRRFRAFSGCFHEADLPDNVAQIASVAEATETDQSLWTTEFKPLLLTVETCGYLFFGNGNSLTFLTNYRWLAVRIPKQRLRSRIQWFFYLSLSVPAIAQLNCKFTSFQINYVYVTPNTVLLNSNIMLSVIIVQELN</sequence>
<evidence type="ECO:0000256" key="3">
    <source>
        <dbReference type="ARBA" id="ARBA00023163"/>
    </source>
</evidence>
<dbReference type="EMBL" id="KL596831">
    <property type="protein sequence ID" value="KER23885.1"/>
    <property type="molecule type" value="Genomic_DNA"/>
</dbReference>
<dbReference type="GeneID" id="20322525"/>
<keyword evidence="2" id="KW-0805">Transcription regulation</keyword>
<proteinExistence type="predicted"/>
<dbReference type="OrthoDB" id="6266945at2759"/>
<organism evidence="7 8">
    <name type="scientific">Opisthorchis viverrini</name>
    <name type="common">Southeast Asian liver fluke</name>
    <dbReference type="NCBI Taxonomy" id="6198"/>
    <lineage>
        <taxon>Eukaryota</taxon>
        <taxon>Metazoa</taxon>
        <taxon>Spiralia</taxon>
        <taxon>Lophotrochozoa</taxon>
        <taxon>Platyhelminthes</taxon>
        <taxon>Trematoda</taxon>
        <taxon>Digenea</taxon>
        <taxon>Opisthorchiida</taxon>
        <taxon>Opisthorchiata</taxon>
        <taxon>Opisthorchiidae</taxon>
        <taxon>Opisthorchis</taxon>
    </lineage>
</organism>
<comment type="subcellular location">
    <subcellularLocation>
        <location evidence="1">Nucleus</location>
    </subcellularLocation>
</comment>
<evidence type="ECO:0000256" key="4">
    <source>
        <dbReference type="ARBA" id="ARBA00023242"/>
    </source>
</evidence>
<feature type="domain" description="p53 DNA-binding" evidence="6">
    <location>
        <begin position="2"/>
        <end position="188"/>
    </location>
</feature>
<evidence type="ECO:0000313" key="7">
    <source>
        <dbReference type="EMBL" id="KER23885.1"/>
    </source>
</evidence>
<dbReference type="KEGG" id="ovi:T265_08346"/>
<keyword evidence="8" id="KW-1185">Reference proteome</keyword>
<evidence type="ECO:0000313" key="8">
    <source>
        <dbReference type="Proteomes" id="UP000054324"/>
    </source>
</evidence>
<dbReference type="AlphaFoldDB" id="A0A074ZKJ9"/>
<dbReference type="GO" id="GO:0005634">
    <property type="term" value="C:nucleus"/>
    <property type="evidence" value="ECO:0007669"/>
    <property type="project" value="UniProtKB-SubCell"/>
</dbReference>
<reference evidence="7 8" key="1">
    <citation type="submission" date="2013-11" db="EMBL/GenBank/DDBJ databases">
        <title>Opisthorchis viverrini - life in the bile duct.</title>
        <authorList>
            <person name="Young N.D."/>
            <person name="Nagarajan N."/>
            <person name="Lin S.J."/>
            <person name="Korhonen P.K."/>
            <person name="Jex A.R."/>
            <person name="Hall R.S."/>
            <person name="Safavi-Hemami H."/>
            <person name="Kaewkong W."/>
            <person name="Bertrand D."/>
            <person name="Gao S."/>
            <person name="Seet Q."/>
            <person name="Wongkham S."/>
            <person name="Teh B.T."/>
            <person name="Wongkham C."/>
            <person name="Intapan P.M."/>
            <person name="Maleewong W."/>
            <person name="Yang X."/>
            <person name="Hu M."/>
            <person name="Wang Z."/>
            <person name="Hofmann A."/>
            <person name="Sternberg P.W."/>
            <person name="Tan P."/>
            <person name="Wang J."/>
            <person name="Gasser R.B."/>
        </authorList>
    </citation>
    <scope>NUCLEOTIDE SEQUENCE [LARGE SCALE GENOMIC DNA]</scope>
</reference>
<dbReference type="Proteomes" id="UP000054324">
    <property type="component" value="Unassembled WGS sequence"/>
</dbReference>
<protein>
    <recommendedName>
        <fullName evidence="6">p53 DNA-binding domain-containing protein</fullName>
    </recommendedName>
</protein>
<evidence type="ECO:0000256" key="2">
    <source>
        <dbReference type="ARBA" id="ARBA00023015"/>
    </source>
</evidence>
<dbReference type="GO" id="GO:0003700">
    <property type="term" value="F:DNA-binding transcription factor activity"/>
    <property type="evidence" value="ECO:0007669"/>
    <property type="project" value="InterPro"/>
</dbReference>
<dbReference type="SUPFAM" id="SSF49417">
    <property type="entry name" value="p53-like transcription factors"/>
    <property type="match status" value="1"/>
</dbReference>
<evidence type="ECO:0000256" key="1">
    <source>
        <dbReference type="ARBA" id="ARBA00004123"/>
    </source>
</evidence>
<evidence type="ECO:0000259" key="6">
    <source>
        <dbReference type="Pfam" id="PF00870"/>
    </source>
</evidence>
<dbReference type="Pfam" id="PF00870">
    <property type="entry name" value="P53"/>
    <property type="match status" value="1"/>
</dbReference>
<keyword evidence="3" id="KW-0804">Transcription</keyword>
<dbReference type="Gene3D" id="2.60.40.720">
    <property type="match status" value="1"/>
</dbReference>
<dbReference type="InterPro" id="IPR011615">
    <property type="entry name" value="p53_DNA-bd"/>
</dbReference>
<name>A0A074ZKJ9_OPIVI</name>
<accession>A0A074ZKJ9</accession>
<dbReference type="CTD" id="20322525"/>
<feature type="region of interest" description="Disordered" evidence="5">
    <location>
        <begin position="201"/>
        <end position="227"/>
    </location>
</feature>
<gene>
    <name evidence="7" type="ORF">T265_08346</name>
</gene>
<dbReference type="InterPro" id="IPR012346">
    <property type="entry name" value="p53/RUNT-type_TF_DNA-bd_sf"/>
</dbReference>
<evidence type="ECO:0000256" key="5">
    <source>
        <dbReference type="SAM" id="MobiDB-lite"/>
    </source>
</evidence>